<evidence type="ECO:0008006" key="4">
    <source>
        <dbReference type="Google" id="ProtNLM"/>
    </source>
</evidence>
<dbReference type="EMBL" id="JACSCY010000028">
    <property type="protein sequence ID" value="MBC6613306.1"/>
    <property type="molecule type" value="Genomic_DNA"/>
</dbReference>
<proteinExistence type="predicted"/>
<sequence length="182" mass="18809">MKNKFWQTLGLATVASMRSMLAPALLSKSLVKHKSPYLGNSPLRFMQSSITANVLSVLAGAELIGDKQPDAADRTSAGVLPSRAVAGALLGATLYKSQKGSALAGALLGSAAAVATSYATLAFRKQLISSTNQPILAGIIEDGIAVTSGLSILKGRKGTKLTKADKKANREAKQAAKARQMA</sequence>
<evidence type="ECO:0000313" key="2">
    <source>
        <dbReference type="EMBL" id="MBC6613306.1"/>
    </source>
</evidence>
<organism evidence="2 3">
    <name type="scientific">Hymenobacter citatus</name>
    <dbReference type="NCBI Taxonomy" id="2763506"/>
    <lineage>
        <taxon>Bacteria</taxon>
        <taxon>Pseudomonadati</taxon>
        <taxon>Bacteroidota</taxon>
        <taxon>Cytophagia</taxon>
        <taxon>Cytophagales</taxon>
        <taxon>Hymenobacteraceae</taxon>
        <taxon>Hymenobacter</taxon>
    </lineage>
</organism>
<dbReference type="Proteomes" id="UP000622017">
    <property type="component" value="Unassembled WGS sequence"/>
</dbReference>
<dbReference type="RefSeq" id="WP_187321506.1">
    <property type="nucleotide sequence ID" value="NZ_JACSCY010000028.1"/>
</dbReference>
<keyword evidence="3" id="KW-1185">Reference proteome</keyword>
<accession>A0ABR7MQE7</accession>
<gene>
    <name evidence="2" type="ORF">H8B15_20465</name>
</gene>
<reference evidence="2 3" key="1">
    <citation type="submission" date="2020-08" db="EMBL/GenBank/DDBJ databases">
        <title>Hymenobacter sp.</title>
        <authorList>
            <person name="Kim M.K."/>
        </authorList>
    </citation>
    <scope>NUCLEOTIDE SEQUENCE [LARGE SCALE GENOMIC DNA]</scope>
    <source>
        <strain evidence="2 3">BT507</strain>
    </source>
</reference>
<comment type="caution">
    <text evidence="2">The sequence shown here is derived from an EMBL/GenBank/DDBJ whole genome shotgun (WGS) entry which is preliminary data.</text>
</comment>
<evidence type="ECO:0000313" key="3">
    <source>
        <dbReference type="Proteomes" id="UP000622017"/>
    </source>
</evidence>
<evidence type="ECO:0000256" key="1">
    <source>
        <dbReference type="SAM" id="MobiDB-lite"/>
    </source>
</evidence>
<feature type="compositionally biased region" description="Basic and acidic residues" evidence="1">
    <location>
        <begin position="162"/>
        <end position="174"/>
    </location>
</feature>
<protein>
    <recommendedName>
        <fullName evidence="4">DUF4126 family protein</fullName>
    </recommendedName>
</protein>
<feature type="region of interest" description="Disordered" evidence="1">
    <location>
        <begin position="161"/>
        <end position="182"/>
    </location>
</feature>
<name>A0ABR7MQE7_9BACT</name>